<dbReference type="Pfam" id="PF07963">
    <property type="entry name" value="N_methyl"/>
    <property type="match status" value="1"/>
</dbReference>
<keyword evidence="1" id="KW-0472">Membrane</keyword>
<dbReference type="Gene3D" id="3.30.700.10">
    <property type="entry name" value="Glycoprotein, Type 4 Pilin"/>
    <property type="match status" value="1"/>
</dbReference>
<dbReference type="InterPro" id="IPR031982">
    <property type="entry name" value="PilE-like"/>
</dbReference>
<dbReference type="InterPro" id="IPR012902">
    <property type="entry name" value="N_methyl_site"/>
</dbReference>
<comment type="caution">
    <text evidence="2">The sequence shown here is derived from an EMBL/GenBank/DDBJ whole genome shotgun (WGS) entry which is preliminary data.</text>
</comment>
<dbReference type="RefSeq" id="WP_312551457.1">
    <property type="nucleotide sequence ID" value="NZ_JBHRVV010000001.1"/>
</dbReference>
<reference evidence="3" key="1">
    <citation type="journal article" date="2019" name="Int. J. Syst. Evol. Microbiol.">
        <title>The Global Catalogue of Microorganisms (GCM) 10K type strain sequencing project: providing services to taxonomists for standard genome sequencing and annotation.</title>
        <authorList>
            <consortium name="The Broad Institute Genomics Platform"/>
            <consortium name="The Broad Institute Genome Sequencing Center for Infectious Disease"/>
            <person name="Wu L."/>
            <person name="Ma J."/>
        </authorList>
    </citation>
    <scope>NUCLEOTIDE SEQUENCE [LARGE SCALE GENOMIC DNA]</scope>
    <source>
        <strain evidence="3">CCM 7480</strain>
    </source>
</reference>
<keyword evidence="1" id="KW-1133">Transmembrane helix</keyword>
<name>A0ABV7PHZ9_9BURK</name>
<dbReference type="Pfam" id="PF16732">
    <property type="entry name" value="ComP_DUS"/>
    <property type="match status" value="1"/>
</dbReference>
<dbReference type="SUPFAM" id="SSF54523">
    <property type="entry name" value="Pili subunits"/>
    <property type="match status" value="1"/>
</dbReference>
<sequence>MKRQAGFTLIELLITLVVVGILTAVAVPAYGNYVLRTRLTDAYAGLAGMQPLAEQFWANERSYDDMDAPGVNVLPAATENFTYALSDSSDTAYTVTATGRNGAAGFAFTIDQNGNRVTTAAPDGWDTSDTCWISDKDGKCSE</sequence>
<evidence type="ECO:0000256" key="1">
    <source>
        <dbReference type="SAM" id="Phobius"/>
    </source>
</evidence>
<feature type="transmembrane region" description="Helical" evidence="1">
    <location>
        <begin position="12"/>
        <end position="31"/>
    </location>
</feature>
<dbReference type="Proteomes" id="UP001595665">
    <property type="component" value="Unassembled WGS sequence"/>
</dbReference>
<keyword evidence="1" id="KW-0812">Transmembrane</keyword>
<gene>
    <name evidence="2" type="ORF">ACFOPH_08475</name>
</gene>
<dbReference type="EMBL" id="JBHRVV010000001">
    <property type="protein sequence ID" value="MFC3458280.1"/>
    <property type="molecule type" value="Genomic_DNA"/>
</dbReference>
<organism evidence="2 3">
    <name type="scientific">Massilia haematophila</name>
    <dbReference type="NCBI Taxonomy" id="457923"/>
    <lineage>
        <taxon>Bacteria</taxon>
        <taxon>Pseudomonadati</taxon>
        <taxon>Pseudomonadota</taxon>
        <taxon>Betaproteobacteria</taxon>
        <taxon>Burkholderiales</taxon>
        <taxon>Oxalobacteraceae</taxon>
        <taxon>Telluria group</taxon>
        <taxon>Massilia</taxon>
    </lineage>
</organism>
<dbReference type="InterPro" id="IPR045584">
    <property type="entry name" value="Pilin-like"/>
</dbReference>
<protein>
    <submittedName>
        <fullName evidence="2">Type IV pilin protein</fullName>
    </submittedName>
</protein>
<evidence type="ECO:0000313" key="3">
    <source>
        <dbReference type="Proteomes" id="UP001595665"/>
    </source>
</evidence>
<keyword evidence="3" id="KW-1185">Reference proteome</keyword>
<evidence type="ECO:0000313" key="2">
    <source>
        <dbReference type="EMBL" id="MFC3458280.1"/>
    </source>
</evidence>
<accession>A0ABV7PHZ9</accession>
<dbReference type="NCBIfam" id="TIGR02532">
    <property type="entry name" value="IV_pilin_GFxxxE"/>
    <property type="match status" value="1"/>
</dbReference>
<proteinExistence type="predicted"/>
<dbReference type="PROSITE" id="PS00409">
    <property type="entry name" value="PROKAR_NTER_METHYL"/>
    <property type="match status" value="1"/>
</dbReference>